<dbReference type="RefSeq" id="WP_250920276.1">
    <property type="nucleotide sequence ID" value="NZ_JAMQAW010000012.1"/>
</dbReference>
<organism evidence="3 4">
    <name type="scientific">Streptomyces albipurpureus</name>
    <dbReference type="NCBI Taxonomy" id="2897419"/>
    <lineage>
        <taxon>Bacteria</taxon>
        <taxon>Bacillati</taxon>
        <taxon>Actinomycetota</taxon>
        <taxon>Actinomycetes</taxon>
        <taxon>Kitasatosporales</taxon>
        <taxon>Streptomycetaceae</taxon>
        <taxon>Streptomyces</taxon>
    </lineage>
</organism>
<dbReference type="SUPFAM" id="SSF46785">
    <property type="entry name" value="Winged helix' DNA-binding domain"/>
    <property type="match status" value="1"/>
</dbReference>
<dbReference type="PROSITE" id="PS50995">
    <property type="entry name" value="HTH_MARR_2"/>
    <property type="match status" value="1"/>
</dbReference>
<dbReference type="SMART" id="SM00347">
    <property type="entry name" value="HTH_MARR"/>
    <property type="match status" value="1"/>
</dbReference>
<evidence type="ECO:0000313" key="4">
    <source>
        <dbReference type="Proteomes" id="UP001431429"/>
    </source>
</evidence>
<evidence type="ECO:0000256" key="1">
    <source>
        <dbReference type="SAM" id="MobiDB-lite"/>
    </source>
</evidence>
<dbReference type="Gene3D" id="1.10.10.10">
    <property type="entry name" value="Winged helix-like DNA-binding domain superfamily/Winged helix DNA-binding domain"/>
    <property type="match status" value="1"/>
</dbReference>
<dbReference type="InterPro" id="IPR036390">
    <property type="entry name" value="WH_DNA-bd_sf"/>
</dbReference>
<dbReference type="PRINTS" id="PR00598">
    <property type="entry name" value="HTHMARR"/>
</dbReference>
<evidence type="ECO:0000313" key="3">
    <source>
        <dbReference type="EMBL" id="MCM2389938.1"/>
    </source>
</evidence>
<proteinExistence type="predicted"/>
<evidence type="ECO:0000259" key="2">
    <source>
        <dbReference type="PROSITE" id="PS50995"/>
    </source>
</evidence>
<feature type="region of interest" description="Disordered" evidence="1">
    <location>
        <begin position="1"/>
        <end position="70"/>
    </location>
</feature>
<dbReference type="Pfam" id="PF01047">
    <property type="entry name" value="MarR"/>
    <property type="match status" value="1"/>
</dbReference>
<feature type="domain" description="HTH marR-type" evidence="2">
    <location>
        <begin position="71"/>
        <end position="210"/>
    </location>
</feature>
<dbReference type="Proteomes" id="UP001431429">
    <property type="component" value="Unassembled WGS sequence"/>
</dbReference>
<name>A0ABT0UMT6_9ACTN</name>
<accession>A0ABT0UMT6</accession>
<gene>
    <name evidence="3" type="ORF">NBG84_16845</name>
</gene>
<sequence length="233" mass="25361">MSDPAVERARKIIQARLAAPGPTARPGPSSRNPASGSRPDLASEDHAEQPRVAGNHRFGPGATAESSPRSDGEFIGALSSLFSRLRRFDDWLRSEYALNLTELHVLSCLPTASPPRHGEQRASTTARLAEEVELTPGGLTRLADRLIERGLAVRVSDPWDKRVKHLALTSVGVALRDEILPRAGERIRNTCDTQRDLLEQLRSTADRTMAQRTDATIPTGLEPTARGLPRSAT</sequence>
<comment type="caution">
    <text evidence="3">The sequence shown here is derived from an EMBL/GenBank/DDBJ whole genome shotgun (WGS) entry which is preliminary data.</text>
</comment>
<feature type="region of interest" description="Disordered" evidence="1">
    <location>
        <begin position="205"/>
        <end position="233"/>
    </location>
</feature>
<dbReference type="InterPro" id="IPR000835">
    <property type="entry name" value="HTH_MarR-typ"/>
</dbReference>
<keyword evidence="4" id="KW-1185">Reference proteome</keyword>
<feature type="compositionally biased region" description="Basic and acidic residues" evidence="1">
    <location>
        <begin position="1"/>
        <end position="10"/>
    </location>
</feature>
<protein>
    <submittedName>
        <fullName evidence="3">MarR family winged helix-turn-helix transcriptional regulator</fullName>
    </submittedName>
</protein>
<dbReference type="InterPro" id="IPR036388">
    <property type="entry name" value="WH-like_DNA-bd_sf"/>
</dbReference>
<dbReference type="EMBL" id="JAMQAW010000012">
    <property type="protein sequence ID" value="MCM2389938.1"/>
    <property type="molecule type" value="Genomic_DNA"/>
</dbReference>
<dbReference type="PANTHER" id="PTHR33164:SF43">
    <property type="entry name" value="HTH-TYPE TRANSCRIPTIONAL REPRESSOR YETL"/>
    <property type="match status" value="1"/>
</dbReference>
<dbReference type="InterPro" id="IPR039422">
    <property type="entry name" value="MarR/SlyA-like"/>
</dbReference>
<dbReference type="PANTHER" id="PTHR33164">
    <property type="entry name" value="TRANSCRIPTIONAL REGULATOR, MARR FAMILY"/>
    <property type="match status" value="1"/>
</dbReference>
<reference evidence="3" key="1">
    <citation type="submission" date="2022-06" db="EMBL/GenBank/DDBJ databases">
        <title>Genome public.</title>
        <authorList>
            <person name="Sun Q."/>
        </authorList>
    </citation>
    <scope>NUCLEOTIDE SEQUENCE</scope>
    <source>
        <strain evidence="3">CWNU-1</strain>
    </source>
</reference>